<feature type="non-terminal residue" evidence="1">
    <location>
        <position position="178"/>
    </location>
</feature>
<gene>
    <name evidence="1" type="ORF">KUTeg_021597</name>
</gene>
<evidence type="ECO:0000313" key="2">
    <source>
        <dbReference type="Proteomes" id="UP001217089"/>
    </source>
</evidence>
<evidence type="ECO:0000313" key="1">
    <source>
        <dbReference type="EMBL" id="KAJ8300078.1"/>
    </source>
</evidence>
<proteinExistence type="predicted"/>
<protein>
    <submittedName>
        <fullName evidence="1">Uncharacterized protein</fullName>
    </submittedName>
</protein>
<keyword evidence="2" id="KW-1185">Reference proteome</keyword>
<sequence length="178" mass="20513">MKRYCYWTIGKVIINPDSSGHMEKPYTDTKYAKVLRTFYVQSSKMSKEALYSSVNLTSRLFVPVRREGTTKGFESFSKTMQRIIKWMSHTRIPPLCVETIQYQVFLNGYGDVVNPDKVDTNLSRTSGRNLLSTVRLYFPSEFVEPPPEILPEVDTSGEYGWGCVFQARYKAVHSIILE</sequence>
<dbReference type="Proteomes" id="UP001217089">
    <property type="component" value="Unassembled WGS sequence"/>
</dbReference>
<dbReference type="EMBL" id="JARBDR010000919">
    <property type="protein sequence ID" value="KAJ8300078.1"/>
    <property type="molecule type" value="Genomic_DNA"/>
</dbReference>
<accession>A0ABQ9E3S2</accession>
<comment type="caution">
    <text evidence="1">The sequence shown here is derived from an EMBL/GenBank/DDBJ whole genome shotgun (WGS) entry which is preliminary data.</text>
</comment>
<reference evidence="1 2" key="1">
    <citation type="submission" date="2022-12" db="EMBL/GenBank/DDBJ databases">
        <title>Chromosome-level genome of Tegillarca granosa.</title>
        <authorList>
            <person name="Kim J."/>
        </authorList>
    </citation>
    <scope>NUCLEOTIDE SEQUENCE [LARGE SCALE GENOMIC DNA]</scope>
    <source>
        <strain evidence="1">Teg-2019</strain>
        <tissue evidence="1">Adductor muscle</tissue>
    </source>
</reference>
<organism evidence="1 2">
    <name type="scientific">Tegillarca granosa</name>
    <name type="common">Malaysian cockle</name>
    <name type="synonym">Anadara granosa</name>
    <dbReference type="NCBI Taxonomy" id="220873"/>
    <lineage>
        <taxon>Eukaryota</taxon>
        <taxon>Metazoa</taxon>
        <taxon>Spiralia</taxon>
        <taxon>Lophotrochozoa</taxon>
        <taxon>Mollusca</taxon>
        <taxon>Bivalvia</taxon>
        <taxon>Autobranchia</taxon>
        <taxon>Pteriomorphia</taxon>
        <taxon>Arcoida</taxon>
        <taxon>Arcoidea</taxon>
        <taxon>Arcidae</taxon>
        <taxon>Tegillarca</taxon>
    </lineage>
</organism>
<name>A0ABQ9E3S2_TEGGR</name>